<reference evidence="6 7" key="1">
    <citation type="journal article" date="2011" name="J. Bacteriol.">
        <title>Genome sequence of Chthoniobacter flavus Ellin428, an aerobic heterotrophic soil bacterium.</title>
        <authorList>
            <person name="Kant R."/>
            <person name="van Passel M.W."/>
            <person name="Palva A."/>
            <person name="Lucas S."/>
            <person name="Lapidus A."/>
            <person name="Glavina Del Rio T."/>
            <person name="Dalin E."/>
            <person name="Tice H."/>
            <person name="Bruce D."/>
            <person name="Goodwin L."/>
            <person name="Pitluck S."/>
            <person name="Larimer F.W."/>
            <person name="Land M.L."/>
            <person name="Hauser L."/>
            <person name="Sangwan P."/>
            <person name="de Vos W.M."/>
            <person name="Janssen P.H."/>
            <person name="Smidt H."/>
        </authorList>
    </citation>
    <scope>NUCLEOTIDE SEQUENCE [LARGE SCALE GENOMIC DNA]</scope>
    <source>
        <strain evidence="6 7">Ellin428</strain>
    </source>
</reference>
<proteinExistence type="inferred from homology"/>
<dbReference type="PANTHER" id="PTHR30346">
    <property type="entry name" value="TRANSCRIPTIONAL DUAL REGULATOR HCAR-RELATED"/>
    <property type="match status" value="1"/>
</dbReference>
<name>B4CWI5_9BACT</name>
<keyword evidence="4" id="KW-0804">Transcription</keyword>
<evidence type="ECO:0000259" key="5">
    <source>
        <dbReference type="Pfam" id="PF03466"/>
    </source>
</evidence>
<protein>
    <submittedName>
        <fullName evidence="6">Transcriptional regulator, LysR family</fullName>
    </submittedName>
</protein>
<dbReference type="GO" id="GO:0032993">
    <property type="term" value="C:protein-DNA complex"/>
    <property type="evidence" value="ECO:0007669"/>
    <property type="project" value="TreeGrafter"/>
</dbReference>
<keyword evidence="2" id="KW-0805">Transcription regulation</keyword>
<evidence type="ECO:0000256" key="4">
    <source>
        <dbReference type="ARBA" id="ARBA00023163"/>
    </source>
</evidence>
<organism evidence="6 7">
    <name type="scientific">Chthoniobacter flavus Ellin428</name>
    <dbReference type="NCBI Taxonomy" id="497964"/>
    <lineage>
        <taxon>Bacteria</taxon>
        <taxon>Pseudomonadati</taxon>
        <taxon>Verrucomicrobiota</taxon>
        <taxon>Spartobacteria</taxon>
        <taxon>Chthoniobacterales</taxon>
        <taxon>Chthoniobacteraceae</taxon>
        <taxon>Chthoniobacter</taxon>
    </lineage>
</organism>
<keyword evidence="3" id="KW-0238">DNA-binding</keyword>
<dbReference type="eggNOG" id="COG0583">
    <property type="taxonomic scope" value="Bacteria"/>
</dbReference>
<dbReference type="AlphaFoldDB" id="B4CWI5"/>
<dbReference type="SUPFAM" id="SSF53850">
    <property type="entry name" value="Periplasmic binding protein-like II"/>
    <property type="match status" value="1"/>
</dbReference>
<sequence>MIVELRRKVPKLRFSLLEASAPDLIEAINRDEIDIAVTNLHRSMPADLHSRLLARLPLTLLVPRQSKLRSAADLWKRQTIDEPLISLPGDEPIAAIFQRGLAKQGVEWLPSLVVSSLDLIETYVAEGFGFGVSVPIPGVKHSAKVRALPLTGFDPLEVGIIWGGRESELVRTLVEAFEKQAGALGLGN</sequence>
<comment type="caution">
    <text evidence="6">The sequence shown here is derived from an EMBL/GenBank/DDBJ whole genome shotgun (WGS) entry which is preliminary data.</text>
</comment>
<dbReference type="InParanoid" id="B4CWI5"/>
<dbReference type="Proteomes" id="UP000005824">
    <property type="component" value="Unassembled WGS sequence"/>
</dbReference>
<evidence type="ECO:0000313" key="7">
    <source>
        <dbReference type="Proteomes" id="UP000005824"/>
    </source>
</evidence>
<evidence type="ECO:0000313" key="6">
    <source>
        <dbReference type="EMBL" id="EDY21777.1"/>
    </source>
</evidence>
<dbReference type="InterPro" id="IPR005119">
    <property type="entry name" value="LysR_subst-bd"/>
</dbReference>
<dbReference type="GO" id="GO:0003677">
    <property type="term" value="F:DNA binding"/>
    <property type="evidence" value="ECO:0007669"/>
    <property type="project" value="UniProtKB-KW"/>
</dbReference>
<keyword evidence="7" id="KW-1185">Reference proteome</keyword>
<feature type="domain" description="LysR substrate-binding" evidence="5">
    <location>
        <begin position="2"/>
        <end position="180"/>
    </location>
</feature>
<evidence type="ECO:0000256" key="3">
    <source>
        <dbReference type="ARBA" id="ARBA00023125"/>
    </source>
</evidence>
<accession>B4CWI5</accession>
<dbReference type="EMBL" id="ABVL01000002">
    <property type="protein sequence ID" value="EDY21777.1"/>
    <property type="molecule type" value="Genomic_DNA"/>
</dbReference>
<dbReference type="PANTHER" id="PTHR30346:SF0">
    <property type="entry name" value="HCA OPERON TRANSCRIPTIONAL ACTIVATOR HCAR"/>
    <property type="match status" value="1"/>
</dbReference>
<evidence type="ECO:0000256" key="1">
    <source>
        <dbReference type="ARBA" id="ARBA00009437"/>
    </source>
</evidence>
<dbReference type="Pfam" id="PF03466">
    <property type="entry name" value="LysR_substrate"/>
    <property type="match status" value="1"/>
</dbReference>
<dbReference type="GO" id="GO:0003700">
    <property type="term" value="F:DNA-binding transcription factor activity"/>
    <property type="evidence" value="ECO:0007669"/>
    <property type="project" value="TreeGrafter"/>
</dbReference>
<dbReference type="Gene3D" id="3.40.190.10">
    <property type="entry name" value="Periplasmic binding protein-like II"/>
    <property type="match status" value="2"/>
</dbReference>
<comment type="similarity">
    <text evidence="1">Belongs to the LysR transcriptional regulatory family.</text>
</comment>
<dbReference type="CDD" id="cd05466">
    <property type="entry name" value="PBP2_LTTR_substrate"/>
    <property type="match status" value="1"/>
</dbReference>
<evidence type="ECO:0000256" key="2">
    <source>
        <dbReference type="ARBA" id="ARBA00023015"/>
    </source>
</evidence>
<gene>
    <name evidence="6" type="ORF">CfE428DRAFT_1022</name>
</gene>